<evidence type="ECO:0000259" key="1">
    <source>
        <dbReference type="Pfam" id="PF06527"/>
    </source>
</evidence>
<gene>
    <name evidence="3" type="ORF">G9U52_17435</name>
</gene>
<dbReference type="Pfam" id="PF15978">
    <property type="entry name" value="TnsD"/>
    <property type="match status" value="1"/>
</dbReference>
<reference evidence="3" key="1">
    <citation type="submission" date="2020-03" db="EMBL/GenBank/DDBJ databases">
        <title>Draft sequencing of Paenibacilllus sp. S3N08.</title>
        <authorList>
            <person name="Kim D.-U."/>
        </authorList>
    </citation>
    <scope>NUCLEOTIDE SEQUENCE</scope>
    <source>
        <strain evidence="3">S3N08</strain>
    </source>
</reference>
<evidence type="ECO:0000313" key="4">
    <source>
        <dbReference type="Proteomes" id="UP001165962"/>
    </source>
</evidence>
<keyword evidence="4" id="KW-1185">Reference proteome</keyword>
<dbReference type="InterPro" id="IPR009492">
    <property type="entry name" value="TniQ"/>
</dbReference>
<dbReference type="InterPro" id="IPR032750">
    <property type="entry name" value="TnsD_C"/>
</dbReference>
<dbReference type="Proteomes" id="UP001165962">
    <property type="component" value="Unassembled WGS sequence"/>
</dbReference>
<evidence type="ECO:0000313" key="3">
    <source>
        <dbReference type="EMBL" id="NHN31619.1"/>
    </source>
</evidence>
<accession>A0ABX0J5N1</accession>
<proteinExistence type="predicted"/>
<protein>
    <recommendedName>
        <fullName evidence="5">Transposon Tn7 transposition protein TnsD C-termianl domain-containing protein</fullName>
    </recommendedName>
</protein>
<evidence type="ECO:0008006" key="5">
    <source>
        <dbReference type="Google" id="ProtNLM"/>
    </source>
</evidence>
<dbReference type="Pfam" id="PF06527">
    <property type="entry name" value="TniQ"/>
    <property type="match status" value="1"/>
</dbReference>
<sequence length="612" mass="70528">MAIADTMKSLFNLNTHSIRHLPRNLNYLLDQMPNIDALFYLKNNTVYPLIKSFLTLKQNDELLDDILNGVDGGTSLAGQLSGSGPKGLINEEIRYCPACLSENYAMFGECYVNRYHQLKDINICLKHKCGLISKCPECYVDLSSNSGQLYLKKPVCPLGHSIETNTNSKANTVNQLDYDLMTDIIYLMENQNDIDVNVLIGKLLSCLGEKVYIHPSGLINKTKLIHEFFELYSEQRLTPLIPEKNYFLERRTVKRLLRSEFMNLYIIFYLLLMRFLSGSVGDFLDSSHCFVTTLPFGAGPWSCHNTICESHGEMKIMKYKRLQRNGSVSGEFACPICGFTYTRKKEPLAETDAETYFIKAIGEKIINKIVHMSKAGIPMSHIASEVCVSESTVAKYAKHHRRSIDETTKQVAINEIKLGMKEVGAAQENSKRDQYREVIRNALHTDSSLNRKTLKKLQTVKYNWLMKNDRSWMEDNLPPVRKSGNVSIDIRLLDQKLSQQIKIIVEMLFIENPQKRIKPHTILSKLSSRDFGRYSNLKDQLPLTKMSLQKHSEQEVDYLNRILPEVINFLKKNRYNNIDFESLKIRRGYRNCSTEDRIKIEKELNRILNMQK</sequence>
<organism evidence="3 4">
    <name type="scientific">Paenibacillus agricola</name>
    <dbReference type="NCBI Taxonomy" id="2716264"/>
    <lineage>
        <taxon>Bacteria</taxon>
        <taxon>Bacillati</taxon>
        <taxon>Bacillota</taxon>
        <taxon>Bacilli</taxon>
        <taxon>Bacillales</taxon>
        <taxon>Paenibacillaceae</taxon>
        <taxon>Paenibacillus</taxon>
    </lineage>
</organism>
<feature type="domain" description="TniQ" evidence="1">
    <location>
        <begin position="87"/>
        <end position="131"/>
    </location>
</feature>
<feature type="domain" description="Transposon Tn7 transposition protein TnsD C-terminal" evidence="2">
    <location>
        <begin position="186"/>
        <end position="546"/>
    </location>
</feature>
<dbReference type="EMBL" id="JAAOIW010000006">
    <property type="protein sequence ID" value="NHN31619.1"/>
    <property type="molecule type" value="Genomic_DNA"/>
</dbReference>
<evidence type="ECO:0000259" key="2">
    <source>
        <dbReference type="Pfam" id="PF15978"/>
    </source>
</evidence>
<name>A0ABX0J5N1_9BACL</name>
<comment type="caution">
    <text evidence="3">The sequence shown here is derived from an EMBL/GenBank/DDBJ whole genome shotgun (WGS) entry which is preliminary data.</text>
</comment>